<organism evidence="1 2">
    <name type="scientific">Rhizosphaericola mali</name>
    <dbReference type="NCBI Taxonomy" id="2545455"/>
    <lineage>
        <taxon>Bacteria</taxon>
        <taxon>Pseudomonadati</taxon>
        <taxon>Bacteroidota</taxon>
        <taxon>Chitinophagia</taxon>
        <taxon>Chitinophagales</taxon>
        <taxon>Chitinophagaceae</taxon>
        <taxon>Rhizosphaericola</taxon>
    </lineage>
</organism>
<dbReference type="AlphaFoldDB" id="A0A5P2G3C2"/>
<name>A0A5P2G3C2_9BACT</name>
<evidence type="ECO:0000313" key="2">
    <source>
        <dbReference type="Proteomes" id="UP000292424"/>
    </source>
</evidence>
<reference evidence="1 2" key="1">
    <citation type="submission" date="2019-09" db="EMBL/GenBank/DDBJ databases">
        <title>Complete genome sequence of Arachidicoccus sp. B3-10 isolated from apple orchard soil.</title>
        <authorList>
            <person name="Kim H.S."/>
            <person name="Han K.-I."/>
            <person name="Suh M.K."/>
            <person name="Lee K.C."/>
            <person name="Eom M.K."/>
            <person name="Kim J.-S."/>
            <person name="Kang S.W."/>
            <person name="Sin Y."/>
            <person name="Lee J.-S."/>
        </authorList>
    </citation>
    <scope>NUCLEOTIDE SEQUENCE [LARGE SCALE GENOMIC DNA]</scope>
    <source>
        <strain evidence="1 2">B3-10</strain>
    </source>
</reference>
<dbReference type="KEGG" id="arac:E0W69_017255"/>
<gene>
    <name evidence="1" type="ORF">E0W69_017255</name>
</gene>
<dbReference type="EMBL" id="CP044016">
    <property type="protein sequence ID" value="QES90324.1"/>
    <property type="molecule type" value="Genomic_DNA"/>
</dbReference>
<accession>A0A5P2G3C2</accession>
<dbReference type="RefSeq" id="WP_131331309.1">
    <property type="nucleotide sequence ID" value="NZ_CP044016.1"/>
</dbReference>
<dbReference type="Proteomes" id="UP000292424">
    <property type="component" value="Chromosome"/>
</dbReference>
<evidence type="ECO:0000313" key="1">
    <source>
        <dbReference type="EMBL" id="QES90324.1"/>
    </source>
</evidence>
<keyword evidence="2" id="KW-1185">Reference proteome</keyword>
<protein>
    <submittedName>
        <fullName evidence="1">Uncharacterized protein</fullName>
    </submittedName>
</protein>
<proteinExistence type="predicted"/>
<sequence length="74" mass="9013">MILRVKKAINEVWFDQGQWEYVEINSEDIDYIEDVSDNAFEHSHSKIFWKDKSKDPIFLVEFKDELIKKYNIPF</sequence>